<dbReference type="Gene3D" id="3.40.50.1820">
    <property type="entry name" value="alpha/beta hydrolase"/>
    <property type="match status" value="1"/>
</dbReference>
<accession>A0A4Q7VYZ1</accession>
<name>A0A4Q7VYZ1_9ACTN</name>
<gene>
    <name evidence="3" type="ORF">EV645_7784</name>
</gene>
<organism evidence="3 4">
    <name type="scientific">Kribbella rubisoli</name>
    <dbReference type="NCBI Taxonomy" id="3075929"/>
    <lineage>
        <taxon>Bacteria</taxon>
        <taxon>Bacillati</taxon>
        <taxon>Actinomycetota</taxon>
        <taxon>Actinomycetes</taxon>
        <taxon>Propionibacteriales</taxon>
        <taxon>Kribbellaceae</taxon>
        <taxon>Kribbella</taxon>
    </lineage>
</organism>
<dbReference type="Pfam" id="PF20434">
    <property type="entry name" value="BD-FAE"/>
    <property type="match status" value="1"/>
</dbReference>
<dbReference type="InterPro" id="IPR029058">
    <property type="entry name" value="AB_hydrolase_fold"/>
</dbReference>
<dbReference type="PANTHER" id="PTHR48081">
    <property type="entry name" value="AB HYDROLASE SUPERFAMILY PROTEIN C4A8.06C"/>
    <property type="match status" value="1"/>
</dbReference>
<dbReference type="EMBL" id="SHKR01000018">
    <property type="protein sequence ID" value="RZU01689.1"/>
    <property type="molecule type" value="Genomic_DNA"/>
</dbReference>
<dbReference type="Proteomes" id="UP000292027">
    <property type="component" value="Unassembled WGS sequence"/>
</dbReference>
<dbReference type="RefSeq" id="WP_130449661.1">
    <property type="nucleotide sequence ID" value="NZ_SHKR01000018.1"/>
</dbReference>
<dbReference type="GO" id="GO:0016787">
    <property type="term" value="F:hydrolase activity"/>
    <property type="evidence" value="ECO:0007669"/>
    <property type="project" value="UniProtKB-KW"/>
</dbReference>
<evidence type="ECO:0000313" key="3">
    <source>
        <dbReference type="EMBL" id="RZU01689.1"/>
    </source>
</evidence>
<comment type="caution">
    <text evidence="3">The sequence shown here is derived from an EMBL/GenBank/DDBJ whole genome shotgun (WGS) entry which is preliminary data.</text>
</comment>
<evidence type="ECO:0000313" key="4">
    <source>
        <dbReference type="Proteomes" id="UP000292027"/>
    </source>
</evidence>
<proteinExistence type="predicted"/>
<dbReference type="AlphaFoldDB" id="A0A4Q7VYZ1"/>
<dbReference type="InterPro" id="IPR050300">
    <property type="entry name" value="GDXG_lipolytic_enzyme"/>
</dbReference>
<keyword evidence="1" id="KW-0378">Hydrolase</keyword>
<dbReference type="PANTHER" id="PTHR48081:SF13">
    <property type="entry name" value="ALPHA_BETA HYDROLASE"/>
    <property type="match status" value="1"/>
</dbReference>
<protein>
    <submittedName>
        <fullName evidence="3">Prolyl oligopeptidase family protein</fullName>
    </submittedName>
</protein>
<dbReference type="SUPFAM" id="SSF53474">
    <property type="entry name" value="alpha/beta-Hydrolases"/>
    <property type="match status" value="1"/>
</dbReference>
<feature type="domain" description="BD-FAE-like" evidence="2">
    <location>
        <begin position="35"/>
        <end position="218"/>
    </location>
</feature>
<evidence type="ECO:0000256" key="1">
    <source>
        <dbReference type="ARBA" id="ARBA00022801"/>
    </source>
</evidence>
<reference evidence="3 4" key="1">
    <citation type="journal article" date="2015" name="Stand. Genomic Sci.">
        <title>Genomic Encyclopedia of Bacterial and Archaeal Type Strains, Phase III: the genomes of soil and plant-associated and newly described type strains.</title>
        <authorList>
            <person name="Whitman W.B."/>
            <person name="Woyke T."/>
            <person name="Klenk H.P."/>
            <person name="Zhou Y."/>
            <person name="Lilburn T.G."/>
            <person name="Beck B.J."/>
            <person name="De Vos P."/>
            <person name="Vandamme P."/>
            <person name="Eisen J.A."/>
            <person name="Garrity G."/>
            <person name="Hugenholtz P."/>
            <person name="Kyrpides N.C."/>
        </authorList>
    </citation>
    <scope>NUCLEOTIDE SEQUENCE [LARGE SCALE GENOMIC DNA]</scope>
    <source>
        <strain evidence="3 4">VKM Ac-2540</strain>
    </source>
</reference>
<evidence type="ECO:0000259" key="2">
    <source>
        <dbReference type="Pfam" id="PF20434"/>
    </source>
</evidence>
<sequence length="272" mass="28367">MTDAAPDLVCLLDIRYACPDGVDLCLDVVARAPMPASPVPVVVRVDGCPGWGSGDRGAAMLPFVGPAMARAGFLAVGISVRHSGQAVFPAQLEDVQAAVSWLRRNPLGLPVDVDHIGVWGQSAGGHLAAMAGLLGSVEADVQAVVTISGPSDLTRGGGEMRIDRPSPVTALVGGDTSQLWAASPVAHVRAGGPAYLIIHGTSDETVPYEQAELLHRALLAAGADSRLIPIPGAHHNLLEDPEAPYDAQIWHDVAAEAARFFRRHLGRPTLHA</sequence>
<dbReference type="InterPro" id="IPR049492">
    <property type="entry name" value="BD-FAE-like_dom"/>
</dbReference>
<keyword evidence="4" id="KW-1185">Reference proteome</keyword>